<evidence type="ECO:0000256" key="3">
    <source>
        <dbReference type="ARBA" id="ARBA00022989"/>
    </source>
</evidence>
<dbReference type="InterPro" id="IPR013525">
    <property type="entry name" value="ABC2_TM"/>
</dbReference>
<dbReference type="InterPro" id="IPR000412">
    <property type="entry name" value="ABC_2_transport"/>
</dbReference>
<feature type="transmembrane region" description="Helical" evidence="6">
    <location>
        <begin position="91"/>
        <end position="120"/>
    </location>
</feature>
<reference evidence="9" key="1">
    <citation type="submission" date="2023-07" db="EMBL/GenBank/DDBJ databases">
        <title>Description of three actinobacteria isolated from air of manufacturing shop in a pharmaceutical factory.</title>
        <authorList>
            <person name="Zhang D.-F."/>
        </authorList>
    </citation>
    <scope>NUCLEOTIDE SEQUENCE [LARGE SCALE GENOMIC DNA]</scope>
    <source>
        <strain evidence="9">CCTCC AB 2011122</strain>
    </source>
</reference>
<keyword evidence="4 6" id="KW-0472">Membrane</keyword>
<keyword evidence="3 6" id="KW-1133">Transmembrane helix</keyword>
<dbReference type="EMBL" id="JAVKGS010000001">
    <property type="protein sequence ID" value="MDR5691639.1"/>
    <property type="molecule type" value="Genomic_DNA"/>
</dbReference>
<keyword evidence="5" id="KW-0046">Antibiotic resistance</keyword>
<protein>
    <recommendedName>
        <fullName evidence="6">Transport permease protein</fullName>
    </recommendedName>
</protein>
<sequence>MSGSESRAPYRDRSAADDATTDDARRALGGGIRPRRFGAWYVAEHRFRVMWSYAQTILVTGFGEPFIYLYAMGVGLATLVDRNLSLEAGGVGYLVFVAPALLCSAALTTAMIEFSYPVLLGYKWNPTFTGMHSGPISPGQIVDGLVISVVVRLAATVAIYFGFMLLFGAVPSAAGWLAVPIATLTGMAFGTLLMAYASTIREDSGQLAMVQRLVVLPLTLFSGTFFPLSQLPWFLQWIGWISPLWHGTELTRVVTFGYAEPVWLTVLHVVVLIAMTIVGWAWARRIAVRRLAA</sequence>
<organism evidence="8 9">
    <name type="scientific">Agromyces indicus</name>
    <dbReference type="NCBI Taxonomy" id="758919"/>
    <lineage>
        <taxon>Bacteria</taxon>
        <taxon>Bacillati</taxon>
        <taxon>Actinomycetota</taxon>
        <taxon>Actinomycetes</taxon>
        <taxon>Micrococcales</taxon>
        <taxon>Microbacteriaceae</taxon>
        <taxon>Agromyces</taxon>
    </lineage>
</organism>
<evidence type="ECO:0000313" key="8">
    <source>
        <dbReference type="EMBL" id="MDR5691639.1"/>
    </source>
</evidence>
<gene>
    <name evidence="8" type="ORF">RH861_06125</name>
</gene>
<keyword evidence="2 6" id="KW-0812">Transmembrane</keyword>
<keyword evidence="6" id="KW-1003">Cell membrane</keyword>
<evidence type="ECO:0000256" key="1">
    <source>
        <dbReference type="ARBA" id="ARBA00004141"/>
    </source>
</evidence>
<dbReference type="Proteomes" id="UP001260072">
    <property type="component" value="Unassembled WGS sequence"/>
</dbReference>
<keyword evidence="9" id="KW-1185">Reference proteome</keyword>
<accession>A0ABU1FIR0</accession>
<evidence type="ECO:0000256" key="6">
    <source>
        <dbReference type="RuleBase" id="RU361157"/>
    </source>
</evidence>
<dbReference type="Pfam" id="PF01061">
    <property type="entry name" value="ABC2_membrane"/>
    <property type="match status" value="1"/>
</dbReference>
<evidence type="ECO:0000313" key="9">
    <source>
        <dbReference type="Proteomes" id="UP001260072"/>
    </source>
</evidence>
<evidence type="ECO:0000256" key="2">
    <source>
        <dbReference type="ARBA" id="ARBA00022692"/>
    </source>
</evidence>
<dbReference type="PANTHER" id="PTHR43229">
    <property type="entry name" value="NODULATION PROTEIN J"/>
    <property type="match status" value="1"/>
</dbReference>
<dbReference type="InterPro" id="IPR047817">
    <property type="entry name" value="ABC2_TM_bact-type"/>
</dbReference>
<comment type="caution">
    <text evidence="8">The sequence shown here is derived from an EMBL/GenBank/DDBJ whole genome shotgun (WGS) entry which is preliminary data.</text>
</comment>
<dbReference type="PROSITE" id="PS51012">
    <property type="entry name" value="ABC_TM2"/>
    <property type="match status" value="1"/>
</dbReference>
<proteinExistence type="inferred from homology"/>
<feature type="transmembrane region" description="Helical" evidence="6">
    <location>
        <begin position="173"/>
        <end position="197"/>
    </location>
</feature>
<dbReference type="InterPro" id="IPR051784">
    <property type="entry name" value="Nod_factor_ABC_transporter"/>
</dbReference>
<feature type="domain" description="ABC transmembrane type-2" evidence="7">
    <location>
        <begin position="56"/>
        <end position="285"/>
    </location>
</feature>
<dbReference type="RefSeq" id="WP_310520242.1">
    <property type="nucleotide sequence ID" value="NZ_BAABBS010000003.1"/>
</dbReference>
<feature type="transmembrane region" description="Helical" evidence="6">
    <location>
        <begin position="262"/>
        <end position="283"/>
    </location>
</feature>
<comment type="similarity">
    <text evidence="6">Belongs to the ABC-2 integral membrane protein family.</text>
</comment>
<dbReference type="PIRSF" id="PIRSF006648">
    <property type="entry name" value="DrrB"/>
    <property type="match status" value="1"/>
</dbReference>
<dbReference type="PANTHER" id="PTHR43229:SF2">
    <property type="entry name" value="NODULATION PROTEIN J"/>
    <property type="match status" value="1"/>
</dbReference>
<name>A0ABU1FIR0_9MICO</name>
<feature type="transmembrane region" description="Helical" evidence="6">
    <location>
        <begin position="209"/>
        <end position="228"/>
    </location>
</feature>
<dbReference type="PRINTS" id="PR00164">
    <property type="entry name" value="ABC2TRNSPORT"/>
</dbReference>
<evidence type="ECO:0000256" key="5">
    <source>
        <dbReference type="ARBA" id="ARBA00023251"/>
    </source>
</evidence>
<feature type="transmembrane region" description="Helical" evidence="6">
    <location>
        <begin position="141"/>
        <end position="167"/>
    </location>
</feature>
<evidence type="ECO:0000256" key="4">
    <source>
        <dbReference type="ARBA" id="ARBA00023136"/>
    </source>
</evidence>
<feature type="transmembrane region" description="Helical" evidence="6">
    <location>
        <begin position="50"/>
        <end position="71"/>
    </location>
</feature>
<keyword evidence="6" id="KW-0813">Transport</keyword>
<evidence type="ECO:0000259" key="7">
    <source>
        <dbReference type="PROSITE" id="PS51012"/>
    </source>
</evidence>
<comment type="subcellular location">
    <subcellularLocation>
        <location evidence="6">Cell membrane</location>
        <topology evidence="6">Multi-pass membrane protein</topology>
    </subcellularLocation>
    <subcellularLocation>
        <location evidence="1">Membrane</location>
        <topology evidence="1">Multi-pass membrane protein</topology>
    </subcellularLocation>
</comment>